<feature type="domain" description="Periplasmic binding protein" evidence="5">
    <location>
        <begin position="32"/>
        <end position="298"/>
    </location>
</feature>
<dbReference type="InterPro" id="IPR025997">
    <property type="entry name" value="SBP_2_dom"/>
</dbReference>
<dbReference type="GO" id="GO:0030313">
    <property type="term" value="C:cell envelope"/>
    <property type="evidence" value="ECO:0007669"/>
    <property type="project" value="UniProtKB-SubCell"/>
</dbReference>
<feature type="chain" id="PRO_5012668231" description="Periplasmic binding protein domain-containing protein" evidence="4">
    <location>
        <begin position="26"/>
        <end position="335"/>
    </location>
</feature>
<dbReference type="InterPro" id="IPR028082">
    <property type="entry name" value="Peripla_BP_I"/>
</dbReference>
<gene>
    <name evidence="6" type="ORF">KL86PLE_30549</name>
</gene>
<comment type="subcellular location">
    <subcellularLocation>
        <location evidence="1">Cell envelope</location>
    </subcellularLocation>
</comment>
<comment type="similarity">
    <text evidence="2">Belongs to the bacterial solute-binding protein 2 family.</text>
</comment>
<proteinExistence type="inferred from homology"/>
<keyword evidence="3 4" id="KW-0732">Signal</keyword>
<dbReference type="AlphaFoldDB" id="A0A212LEW7"/>
<dbReference type="EMBL" id="FMJD01000007">
    <property type="protein sequence ID" value="SCM76102.1"/>
    <property type="molecule type" value="Genomic_DNA"/>
</dbReference>
<dbReference type="PANTHER" id="PTHR46847">
    <property type="entry name" value="D-ALLOSE-BINDING PERIPLASMIC PROTEIN-RELATED"/>
    <property type="match status" value="1"/>
</dbReference>
<name>A0A212LEW7_9HYPH</name>
<dbReference type="PANTHER" id="PTHR46847:SF1">
    <property type="entry name" value="D-ALLOSE-BINDING PERIPLASMIC PROTEIN-RELATED"/>
    <property type="match status" value="1"/>
</dbReference>
<accession>A0A212LEW7</accession>
<dbReference type="RefSeq" id="WP_288196355.1">
    <property type="nucleotide sequence ID" value="NZ_LT608334.1"/>
</dbReference>
<protein>
    <recommendedName>
        <fullName evidence="5">Periplasmic binding protein domain-containing protein</fullName>
    </recommendedName>
</protein>
<dbReference type="CDD" id="cd01536">
    <property type="entry name" value="PBP1_ABC_sugar_binding-like"/>
    <property type="match status" value="1"/>
</dbReference>
<dbReference type="Gene3D" id="3.40.50.2300">
    <property type="match status" value="2"/>
</dbReference>
<evidence type="ECO:0000256" key="1">
    <source>
        <dbReference type="ARBA" id="ARBA00004196"/>
    </source>
</evidence>
<dbReference type="GO" id="GO:0030246">
    <property type="term" value="F:carbohydrate binding"/>
    <property type="evidence" value="ECO:0007669"/>
    <property type="project" value="UniProtKB-ARBA"/>
</dbReference>
<evidence type="ECO:0000256" key="2">
    <source>
        <dbReference type="ARBA" id="ARBA00007639"/>
    </source>
</evidence>
<sequence>MKLATNLLLSACLVVPMAFASSAYAADKKLTIAFSFQDLETEFWVAGHQAITSTLEERGFNVIEKNASEDANKQLEQVKSVIAQGVDGIIIIPKDGELAVTIGKLANQAGIPYGVFNRPPSSKDAKALVAVADNRKIAAEAAGFMAEQAKKLGRKVTPAILVGDLGDPNAVERRQGFLDAIEANPDLWTGAPIEIPTKWDANTALANLQSALQANPDIDFLFVSSDFLFPVVKSVLAPLGKWEKSGSDNHVILGGVDGDKTACKLLGDGYLDATGVQDVYNEADLVLDAITEAVKAGEKTPEKWMLDPGFALTLGNYGAKKDDMWGCKLLAQKGK</sequence>
<feature type="signal peptide" evidence="4">
    <location>
        <begin position="1"/>
        <end position="25"/>
    </location>
</feature>
<reference evidence="6" key="1">
    <citation type="submission" date="2016-08" db="EMBL/GenBank/DDBJ databases">
        <authorList>
            <person name="Seilhamer J.J."/>
        </authorList>
    </citation>
    <scope>NUCLEOTIDE SEQUENCE</scope>
    <source>
        <strain evidence="6">86</strain>
    </source>
</reference>
<evidence type="ECO:0000313" key="6">
    <source>
        <dbReference type="EMBL" id="SCM76102.1"/>
    </source>
</evidence>
<dbReference type="Pfam" id="PF13407">
    <property type="entry name" value="Peripla_BP_4"/>
    <property type="match status" value="1"/>
</dbReference>
<organism evidence="6">
    <name type="scientific">uncultured Pleomorphomonas sp</name>
    <dbReference type="NCBI Taxonomy" id="442121"/>
    <lineage>
        <taxon>Bacteria</taxon>
        <taxon>Pseudomonadati</taxon>
        <taxon>Pseudomonadota</taxon>
        <taxon>Alphaproteobacteria</taxon>
        <taxon>Hyphomicrobiales</taxon>
        <taxon>Pleomorphomonadaceae</taxon>
        <taxon>Pleomorphomonas</taxon>
        <taxon>environmental samples</taxon>
    </lineage>
</organism>
<dbReference type="SUPFAM" id="SSF53822">
    <property type="entry name" value="Periplasmic binding protein-like I"/>
    <property type="match status" value="1"/>
</dbReference>
<evidence type="ECO:0000259" key="5">
    <source>
        <dbReference type="Pfam" id="PF13407"/>
    </source>
</evidence>
<evidence type="ECO:0000256" key="3">
    <source>
        <dbReference type="ARBA" id="ARBA00022729"/>
    </source>
</evidence>
<evidence type="ECO:0000256" key="4">
    <source>
        <dbReference type="SAM" id="SignalP"/>
    </source>
</evidence>